<dbReference type="EMBL" id="JXTI01000018">
    <property type="protein sequence ID" value="KWX14948.1"/>
    <property type="molecule type" value="Genomic_DNA"/>
</dbReference>
<dbReference type="OrthoDB" id="10406064at2759"/>
<protein>
    <submittedName>
        <fullName evidence="2">Uncharacterized protein</fullName>
    </submittedName>
</protein>
<proteinExistence type="predicted"/>
<sequence>MLIDSLALSPTPPSPRAPWLPPAEIGRRAAALPLCLKRPEKNYVSSNIAAAVQWGRHELNRNLLQSPPVVDMYAHAPYCSFRKAALHPCPPRTRTQLFRSSVSPSSHLTSSAFDGHQNADAVRAHARIQHALNNLVDDVPSEGRTISNELLLSLHSSLSGSGISLRDSTVKNTAKESVTVRSEG</sequence>
<evidence type="ECO:0000313" key="2">
    <source>
        <dbReference type="EMBL" id="KWX14948.1"/>
    </source>
</evidence>
<gene>
    <name evidence="2" type="ORF">QR46_1005</name>
</gene>
<evidence type="ECO:0000256" key="1">
    <source>
        <dbReference type="SAM" id="MobiDB-lite"/>
    </source>
</evidence>
<evidence type="ECO:0000313" key="3">
    <source>
        <dbReference type="Proteomes" id="UP000070089"/>
    </source>
</evidence>
<dbReference type="VEuPathDB" id="GiardiaDB:QR46_1005"/>
<feature type="region of interest" description="Disordered" evidence="1">
    <location>
        <begin position="1"/>
        <end position="21"/>
    </location>
</feature>
<name>A0A132NXZ9_GIAIN</name>
<dbReference type="Proteomes" id="UP000070089">
    <property type="component" value="Unassembled WGS sequence"/>
</dbReference>
<accession>A0A132NXZ9</accession>
<comment type="caution">
    <text evidence="2">The sequence shown here is derived from an EMBL/GenBank/DDBJ whole genome shotgun (WGS) entry which is preliminary data.</text>
</comment>
<dbReference type="AlphaFoldDB" id="A0A132NXZ9"/>
<reference evidence="2 3" key="1">
    <citation type="journal article" date="2015" name="Mol. Biochem. Parasitol.">
        <title>Identification of polymorphic genes for use in assemblage B genotyping assays through comparative genomics of multiple assemblage B Giardia duodenalis isolates.</title>
        <authorList>
            <person name="Wielinga C."/>
            <person name="Thompson R.C."/>
            <person name="Monis P."/>
            <person name="Ryan U."/>
        </authorList>
    </citation>
    <scope>NUCLEOTIDE SEQUENCE [LARGE SCALE GENOMIC DNA]</scope>
    <source>
        <strain evidence="2 3">BAH15c1</strain>
    </source>
</reference>
<organism evidence="2 3">
    <name type="scientific">Giardia duodenalis assemblage B</name>
    <dbReference type="NCBI Taxonomy" id="1394984"/>
    <lineage>
        <taxon>Eukaryota</taxon>
        <taxon>Metamonada</taxon>
        <taxon>Diplomonadida</taxon>
        <taxon>Hexamitidae</taxon>
        <taxon>Giardiinae</taxon>
        <taxon>Giardia</taxon>
    </lineage>
</organism>
<feature type="compositionally biased region" description="Pro residues" evidence="1">
    <location>
        <begin position="10"/>
        <end position="21"/>
    </location>
</feature>